<sequence>MKHESLFSYITLLEAAHKPIPICTIFVKETAIMKRLSLFLAILLAIPILLGQPGLLAPKARAAADPVPPESSGWVLVSTAEQLAYIDQNQAEYVGRNIRLTNDIDMTGYDWIPFGGNEHGPYTGLFDGRGHRISGLDIQGDTWIAAGFFGDLAGTVRDLGVSVQLDGGQYAGGLAGILSNGGSIVRSYSQGSVASGDQGFSGTSVAGGLVGGATNSLIVGSHSTASVKSGPGANQYTGGLIGSQGAGTIRNSYATGPVTNANSGFSHTYIFSGGLAGQLVYGRVEGGYASGAVTHAGSDHLAIGGFVGTFAAGATIGHSFFDQESTGQTAGIGGDYGGAKELEGRATADMKLESNYEGWDFEGTWGIHPSVNEGYPYLQPVVLTDALPRALKDAPYSLRLEAFDGASGGLDWSASGLPAGMQVTAEGVLQGVPAQAGVFPLSVTATDTGSNSADAALTLYVDESAPNIPGLEIAPGDAFGSTKAVASPVGPDHTFAYTLGDAAGVRPLVGAALPGEAIPYTLGADIPLAAAGRYLQMYEADAEGKIRAWSSVQLDASHIQQRIRATGVSIDPAELTLTTGRPSQKLTAIVVPADATDRTVTWSTSDSSVADVDQAGNVTPVAAGTATITATTGDGSHTATATVTVLPAPPTVGTVIGTVYGAGHAPLSGATVSVDGIIGATDSLGTFALTDVAEGSRTLTVTAPGYHAHTAVVNVAAGETVDAGRIELTLIPPDPVTVGTVTGTVYGVGDAPLPGATVTVGGIGGTTDGQGSFTLTDVAEGSHTLTVTAPGYRAYTAAVNVVAGETVDAGRIRLTAAHSSEPSDGSDSSGDSNAVAPAAQPHGPNSTTELTVAINGKDVRVKAVKEQASDGRSVLRLVLDAELLKSLFADGGTVDIAVDNTDPIVKVNVPAGALQEGSEAGPDASIRIRVNGASYKLPLRVWDRVPSYATVTVSISRLTEAAGGELNAALHRQGYATLGEPIDFSLYVDGTEMTDLGGIYTERTIALDASADPGRSTVVWVDAAGRLHFVPSVFETENGETVATFYAPHNSLYTAIRSDRTFADVKGHWAREEIELLASKLVVQGMSADAFAPDRTISRAEFAAMLVRALGLVEKPGESAYSDVRPEADWYAGAVGAASEAGWIEGYEDGTFRPDALITREQLAAMLARAIRYAGELPQADVSALERFSDHADAADWAKQPAAQLLTAGLIQGVTETTFAPQEPATRAQSAVLLKRMLHALKFID</sequence>
<evidence type="ECO:0000313" key="5">
    <source>
        <dbReference type="Proteomes" id="UP000247476"/>
    </source>
</evidence>
<keyword evidence="2" id="KW-0472">Membrane</keyword>
<accession>A0A2V5K2F9</accession>
<comment type="caution">
    <text evidence="4">The sequence shown here is derived from an EMBL/GenBank/DDBJ whole genome shotgun (WGS) entry which is preliminary data.</text>
</comment>
<dbReference type="Gene3D" id="2.60.40.10">
    <property type="entry name" value="Immunoglobulins"/>
    <property type="match status" value="1"/>
</dbReference>
<dbReference type="PANTHER" id="PTHR43308:SF5">
    <property type="entry name" value="S-LAYER PROTEIN _ PEPTIDOGLYCAN ENDO-BETA-N-ACETYLGLUCOSAMINIDASE"/>
    <property type="match status" value="1"/>
</dbReference>
<evidence type="ECO:0000256" key="2">
    <source>
        <dbReference type="SAM" id="Phobius"/>
    </source>
</evidence>
<gene>
    <name evidence="4" type="ORF">DLM86_16605</name>
</gene>
<dbReference type="InterPro" id="IPR013784">
    <property type="entry name" value="Carb-bd-like_fold"/>
</dbReference>
<dbReference type="InterPro" id="IPR051465">
    <property type="entry name" value="Cell_Envelope_Struct_Comp"/>
</dbReference>
<dbReference type="Pfam" id="PF07581">
    <property type="entry name" value="Glug"/>
    <property type="match status" value="1"/>
</dbReference>
<dbReference type="InterPro" id="IPR011493">
    <property type="entry name" value="GLUG"/>
</dbReference>
<dbReference type="GO" id="GO:0030246">
    <property type="term" value="F:carbohydrate binding"/>
    <property type="evidence" value="ECO:0007669"/>
    <property type="project" value="InterPro"/>
</dbReference>
<evidence type="ECO:0000259" key="3">
    <source>
        <dbReference type="PROSITE" id="PS51272"/>
    </source>
</evidence>
<keyword evidence="2" id="KW-1133">Transmembrane helix</keyword>
<dbReference type="Gene3D" id="2.60.40.1120">
    <property type="entry name" value="Carboxypeptidase-like, regulatory domain"/>
    <property type="match status" value="2"/>
</dbReference>
<keyword evidence="5" id="KW-1185">Reference proteome</keyword>
<dbReference type="InterPro" id="IPR008964">
    <property type="entry name" value="Invasin/intimin_cell_adhesion"/>
</dbReference>
<feature type="transmembrane region" description="Helical" evidence="2">
    <location>
        <begin position="36"/>
        <end position="56"/>
    </location>
</feature>
<dbReference type="PANTHER" id="PTHR43308">
    <property type="entry name" value="OUTER MEMBRANE PROTEIN ALPHA-RELATED"/>
    <property type="match status" value="1"/>
</dbReference>
<dbReference type="SUPFAM" id="SSF49452">
    <property type="entry name" value="Starch-binding domain-like"/>
    <property type="match status" value="2"/>
</dbReference>
<feature type="domain" description="SLH" evidence="3">
    <location>
        <begin position="1185"/>
        <end position="1245"/>
    </location>
</feature>
<dbReference type="SUPFAM" id="SSF49373">
    <property type="entry name" value="Invasin/intimin cell-adhesion fragments"/>
    <property type="match status" value="1"/>
</dbReference>
<keyword evidence="2" id="KW-0812">Transmembrane</keyword>
<feature type="domain" description="SLH" evidence="3">
    <location>
        <begin position="1118"/>
        <end position="1181"/>
    </location>
</feature>
<feature type="region of interest" description="Disordered" evidence="1">
    <location>
        <begin position="817"/>
        <end position="847"/>
    </location>
</feature>
<name>A0A2V5K2F9_9BACL</name>
<proteinExistence type="predicted"/>
<dbReference type="InterPro" id="IPR040751">
    <property type="entry name" value="SbsC_C"/>
</dbReference>
<dbReference type="Gene3D" id="2.160.20.110">
    <property type="match status" value="1"/>
</dbReference>
<feature type="domain" description="SLH" evidence="3">
    <location>
        <begin position="1057"/>
        <end position="1117"/>
    </location>
</feature>
<protein>
    <recommendedName>
        <fullName evidence="3">SLH domain-containing protein</fullName>
    </recommendedName>
</protein>
<dbReference type="SMART" id="SM00635">
    <property type="entry name" value="BID_2"/>
    <property type="match status" value="1"/>
</dbReference>
<dbReference type="InterPro" id="IPR001119">
    <property type="entry name" value="SLH_dom"/>
</dbReference>
<reference evidence="4 5" key="1">
    <citation type="submission" date="2018-05" db="EMBL/GenBank/DDBJ databases">
        <title>Paenibacillus flagellatus sp. nov., isolated from selenium mineral soil.</title>
        <authorList>
            <person name="Dai X."/>
        </authorList>
    </citation>
    <scope>NUCLEOTIDE SEQUENCE [LARGE SCALE GENOMIC DNA]</scope>
    <source>
        <strain evidence="4 5">DXL2</strain>
    </source>
</reference>
<dbReference type="PROSITE" id="PS51272">
    <property type="entry name" value="SLH"/>
    <property type="match status" value="3"/>
</dbReference>
<dbReference type="Pfam" id="PF00395">
    <property type="entry name" value="SLH"/>
    <property type="match status" value="3"/>
</dbReference>
<dbReference type="EMBL" id="QJVJ01000007">
    <property type="protein sequence ID" value="PYI53399.1"/>
    <property type="molecule type" value="Genomic_DNA"/>
</dbReference>
<dbReference type="Pfam" id="PF02368">
    <property type="entry name" value="Big_2"/>
    <property type="match status" value="1"/>
</dbReference>
<dbReference type="AlphaFoldDB" id="A0A2V5K2F9"/>
<evidence type="ECO:0000313" key="4">
    <source>
        <dbReference type="EMBL" id="PYI53399.1"/>
    </source>
</evidence>
<dbReference type="Gene3D" id="2.60.40.1080">
    <property type="match status" value="1"/>
</dbReference>
<dbReference type="Pfam" id="PF18316">
    <property type="entry name" value="S-l_SbsC_C"/>
    <property type="match status" value="1"/>
</dbReference>
<dbReference type="InterPro" id="IPR013783">
    <property type="entry name" value="Ig-like_fold"/>
</dbReference>
<feature type="compositionally biased region" description="Low complexity" evidence="1">
    <location>
        <begin position="819"/>
        <end position="832"/>
    </location>
</feature>
<organism evidence="4 5">
    <name type="scientific">Paenibacillus flagellatus</name>
    <dbReference type="NCBI Taxonomy" id="2211139"/>
    <lineage>
        <taxon>Bacteria</taxon>
        <taxon>Bacillati</taxon>
        <taxon>Bacillota</taxon>
        <taxon>Bacilli</taxon>
        <taxon>Bacillales</taxon>
        <taxon>Paenibacillaceae</taxon>
        <taxon>Paenibacillus</taxon>
    </lineage>
</organism>
<dbReference type="Pfam" id="PF13620">
    <property type="entry name" value="CarboxypepD_reg"/>
    <property type="match status" value="2"/>
</dbReference>
<dbReference type="InterPro" id="IPR003343">
    <property type="entry name" value="Big_2"/>
</dbReference>
<evidence type="ECO:0000256" key="1">
    <source>
        <dbReference type="SAM" id="MobiDB-lite"/>
    </source>
</evidence>
<dbReference type="Proteomes" id="UP000247476">
    <property type="component" value="Unassembled WGS sequence"/>
</dbReference>